<organism evidence="3 4">
    <name type="scientific">Streptomyces camelliae</name>
    <dbReference type="NCBI Taxonomy" id="3004093"/>
    <lineage>
        <taxon>Bacteria</taxon>
        <taxon>Bacillati</taxon>
        <taxon>Actinomycetota</taxon>
        <taxon>Actinomycetes</taxon>
        <taxon>Kitasatosporales</taxon>
        <taxon>Streptomycetaceae</taxon>
        <taxon>Streptomyces</taxon>
    </lineage>
</organism>
<feature type="region of interest" description="Disordered" evidence="1">
    <location>
        <begin position="71"/>
        <end position="99"/>
    </location>
</feature>
<evidence type="ECO:0000256" key="1">
    <source>
        <dbReference type="SAM" id="MobiDB-lite"/>
    </source>
</evidence>
<dbReference type="RefSeq" id="WP_270083853.1">
    <property type="nucleotide sequence ID" value="NZ_CP115300.1"/>
</dbReference>
<dbReference type="InterPro" id="IPR013595">
    <property type="entry name" value="Pept_S33_TAP-like_C"/>
</dbReference>
<reference evidence="3 4" key="1">
    <citation type="submission" date="2022-12" db="EMBL/GenBank/DDBJ databases">
        <authorList>
            <person name="Mo P."/>
        </authorList>
    </citation>
    <scope>NUCLEOTIDE SEQUENCE [LARGE SCALE GENOMIC DNA]</scope>
    <source>
        <strain evidence="3 4">HUAS 2-6</strain>
    </source>
</reference>
<dbReference type="Proteomes" id="UP001212326">
    <property type="component" value="Chromosome"/>
</dbReference>
<dbReference type="EMBL" id="CP115300">
    <property type="protein sequence ID" value="WBO66378.1"/>
    <property type="molecule type" value="Genomic_DNA"/>
</dbReference>
<dbReference type="PANTHER" id="PTHR43722">
    <property type="entry name" value="PROLINE IMINOPEPTIDASE"/>
    <property type="match status" value="1"/>
</dbReference>
<dbReference type="InterPro" id="IPR029058">
    <property type="entry name" value="AB_hydrolase_fold"/>
</dbReference>
<dbReference type="Pfam" id="PF08386">
    <property type="entry name" value="Abhydrolase_4"/>
    <property type="match status" value="1"/>
</dbReference>
<dbReference type="PANTHER" id="PTHR43722:SF1">
    <property type="entry name" value="PROLINE IMINOPEPTIDASE"/>
    <property type="match status" value="1"/>
</dbReference>
<feature type="domain" description="Peptidase S33 tripeptidyl aminopeptidase-like C-terminal" evidence="2">
    <location>
        <begin position="458"/>
        <end position="546"/>
    </location>
</feature>
<protein>
    <submittedName>
        <fullName evidence="3">Alpha/beta fold hydrolase</fullName>
    </submittedName>
</protein>
<dbReference type="InterPro" id="IPR005944">
    <property type="entry name" value="Pro_iminopeptidase"/>
</dbReference>
<gene>
    <name evidence="3" type="ORF">O1G22_28005</name>
</gene>
<dbReference type="Gene3D" id="3.40.50.1820">
    <property type="entry name" value="alpha/beta hydrolase"/>
    <property type="match status" value="1"/>
</dbReference>
<evidence type="ECO:0000313" key="4">
    <source>
        <dbReference type="Proteomes" id="UP001212326"/>
    </source>
</evidence>
<evidence type="ECO:0000313" key="3">
    <source>
        <dbReference type="EMBL" id="WBO66378.1"/>
    </source>
</evidence>
<proteinExistence type="predicted"/>
<dbReference type="GO" id="GO:0016787">
    <property type="term" value="F:hydrolase activity"/>
    <property type="evidence" value="ECO:0007669"/>
    <property type="project" value="UniProtKB-KW"/>
</dbReference>
<sequence length="561" mass="59432">MAVGMHVFGPPGTVNYARSAKIAAASPGEAAVDSAEEQDHMAEHGLRNGAAAAGAALALLAVLGPVSAGAASRHTIPGDVTGPGTTDASRFLPGPCPRTPEPIKALTTARCGVLEVPESRARPRGRTIRLAVAVIPATSAKPAQDPVVFMSGGPGGETFGDIPFLVDSGLNRDRDLIIMAQRGNLYDKPNLACPELDGFYAKSVGLPSYAPQTEQLMLKAVKRCRDHLTSGGIDLSAYNSTENAADFADLRTALGIKQWNVYGHSYGSDLATTYLRLHLQGIRAVALDSFTPPQSVSLPFAWAGAKEGLDNLFKACAAEPRCKSRYPNLARTLNEQVTKLEVKPLTLNVRPPQGGDPVKVVLDGGALVNVLVAKAIPLVDVPAAIEELGRGHPERFARARASGSVQVVGQMAYGLTNSVVCSEWVPGHPASDVLNAGRRAFPDWPDSVLAQAPQLTFQNQVCRLWNVPDRTATQRVAPVSSVPTLFLNGTFDMKTGASWAQKTARTLPRSTTVEVPGIGHWVVPQSPCAQKVLASFFTRPTAPDTGCVASLRWEPFTITPK</sequence>
<name>A0ABY7PDL2_9ACTN</name>
<keyword evidence="3" id="KW-0378">Hydrolase</keyword>
<dbReference type="SUPFAM" id="SSF53474">
    <property type="entry name" value="alpha/beta-Hydrolases"/>
    <property type="match status" value="1"/>
</dbReference>
<evidence type="ECO:0000259" key="2">
    <source>
        <dbReference type="Pfam" id="PF08386"/>
    </source>
</evidence>
<keyword evidence="4" id="KW-1185">Reference proteome</keyword>
<accession>A0ABY7PDL2</accession>